<dbReference type="GO" id="GO:0005869">
    <property type="term" value="C:dynactin complex"/>
    <property type="evidence" value="ECO:0007669"/>
    <property type="project" value="InterPro"/>
</dbReference>
<sequence length="164" mass="18659">MSIAELNRKLDSLEEQITEKNIISLATAQTKLDKIKKYANVDTLFKEISRLSHLLDLSCAEMTPEAMDQLAISIEPIVKQISPYMDKVQSLEKYSHIGKLENMIEKKKDIQKLARLNSLQYERVQNLGENTGILLAHYNAIIDNLSRDFAVLEAQLSELEDLSP</sequence>
<dbReference type="Pfam" id="PF07426">
    <property type="entry name" value="Dynactin_p22"/>
    <property type="match status" value="1"/>
</dbReference>
<dbReference type="AlphaFoldDB" id="E4YH01"/>
<protein>
    <recommendedName>
        <fullName evidence="2">Dynactin subunit 3</fullName>
    </recommendedName>
</protein>
<evidence type="ECO:0000313" key="1">
    <source>
        <dbReference type="EMBL" id="CBY34775.1"/>
    </source>
</evidence>
<proteinExistence type="predicted"/>
<dbReference type="InterPro" id="IPR009991">
    <property type="entry name" value="DCTN3"/>
</dbReference>
<organism evidence="1">
    <name type="scientific">Oikopleura dioica</name>
    <name type="common">Tunicate</name>
    <dbReference type="NCBI Taxonomy" id="34765"/>
    <lineage>
        <taxon>Eukaryota</taxon>
        <taxon>Metazoa</taxon>
        <taxon>Chordata</taxon>
        <taxon>Tunicata</taxon>
        <taxon>Appendicularia</taxon>
        <taxon>Copelata</taxon>
        <taxon>Oikopleuridae</taxon>
        <taxon>Oikopleura</taxon>
    </lineage>
</organism>
<dbReference type="Proteomes" id="UP000011014">
    <property type="component" value="Unassembled WGS sequence"/>
</dbReference>
<reference evidence="1" key="1">
    <citation type="journal article" date="2010" name="Science">
        <title>Plasticity of animal genome architecture unmasked by rapid evolution of a pelagic tunicate.</title>
        <authorList>
            <person name="Denoeud F."/>
            <person name="Henriet S."/>
            <person name="Mungpakdee S."/>
            <person name="Aury J.M."/>
            <person name="Da Silva C."/>
            <person name="Brinkmann H."/>
            <person name="Mikhaleva J."/>
            <person name="Olsen L.C."/>
            <person name="Jubin C."/>
            <person name="Canestro C."/>
            <person name="Bouquet J.M."/>
            <person name="Danks G."/>
            <person name="Poulain J."/>
            <person name="Campsteijn C."/>
            <person name="Adamski M."/>
            <person name="Cross I."/>
            <person name="Yadetie F."/>
            <person name="Muffato M."/>
            <person name="Louis A."/>
            <person name="Butcher S."/>
            <person name="Tsagkogeorga G."/>
            <person name="Konrad A."/>
            <person name="Singh S."/>
            <person name="Jensen M.F."/>
            <person name="Cong E.H."/>
            <person name="Eikeseth-Otteraa H."/>
            <person name="Noel B."/>
            <person name="Anthouard V."/>
            <person name="Porcel B.M."/>
            <person name="Kachouri-Lafond R."/>
            <person name="Nishino A."/>
            <person name="Ugolini M."/>
            <person name="Chourrout P."/>
            <person name="Nishida H."/>
            <person name="Aasland R."/>
            <person name="Huzurbazar S."/>
            <person name="Westhof E."/>
            <person name="Delsuc F."/>
            <person name="Lehrach H."/>
            <person name="Reinhardt R."/>
            <person name="Weissenbach J."/>
            <person name="Roy S.W."/>
            <person name="Artiguenave F."/>
            <person name="Postlethwait J.H."/>
            <person name="Manak J.R."/>
            <person name="Thompson E.M."/>
            <person name="Jaillon O."/>
            <person name="Du Pasquier L."/>
            <person name="Boudinot P."/>
            <person name="Liberles D.A."/>
            <person name="Volff J.N."/>
            <person name="Philippe H."/>
            <person name="Lenhard B."/>
            <person name="Roest Crollius H."/>
            <person name="Wincker P."/>
            <person name="Chourrout D."/>
        </authorList>
    </citation>
    <scope>NUCLEOTIDE SEQUENCE [LARGE SCALE GENOMIC DNA]</scope>
</reference>
<dbReference type="EMBL" id="FN654543">
    <property type="protein sequence ID" value="CBY34775.1"/>
    <property type="molecule type" value="Genomic_DNA"/>
</dbReference>
<gene>
    <name evidence="1" type="ORF">GSOID_T00024811001</name>
</gene>
<name>E4YH01_OIKDI</name>
<accession>E4YH01</accession>
<dbReference type="GO" id="GO:0061640">
    <property type="term" value="P:cytoskeleton-dependent cytokinesis"/>
    <property type="evidence" value="ECO:0007669"/>
    <property type="project" value="InterPro"/>
</dbReference>
<evidence type="ECO:0008006" key="2">
    <source>
        <dbReference type="Google" id="ProtNLM"/>
    </source>
</evidence>